<comment type="caution">
    <text evidence="4">The sequence shown here is derived from an EMBL/GenBank/DDBJ whole genome shotgun (WGS) entry which is preliminary data.</text>
</comment>
<dbReference type="Proteomes" id="UP001165267">
    <property type="component" value="Unassembled WGS sequence"/>
</dbReference>
<proteinExistence type="predicted"/>
<organism evidence="4 5">
    <name type="scientific">Limnobacter parvus</name>
    <dbReference type="NCBI Taxonomy" id="2939690"/>
    <lineage>
        <taxon>Bacteria</taxon>
        <taxon>Pseudomonadati</taxon>
        <taxon>Pseudomonadota</taxon>
        <taxon>Betaproteobacteria</taxon>
        <taxon>Burkholderiales</taxon>
        <taxon>Burkholderiaceae</taxon>
        <taxon>Limnobacter</taxon>
    </lineage>
</organism>
<evidence type="ECO:0000256" key="3">
    <source>
        <dbReference type="SAM" id="MobiDB-lite"/>
    </source>
</evidence>
<dbReference type="Pfam" id="PF10503">
    <property type="entry name" value="Esterase_PHB"/>
    <property type="match status" value="1"/>
</dbReference>
<dbReference type="InterPro" id="IPR029058">
    <property type="entry name" value="AB_hydrolase_fold"/>
</dbReference>
<dbReference type="SUPFAM" id="SSF53474">
    <property type="entry name" value="alpha/beta-Hydrolases"/>
    <property type="match status" value="1"/>
</dbReference>
<keyword evidence="2" id="KW-0378">Hydrolase</keyword>
<reference evidence="4" key="1">
    <citation type="submission" date="2022-07" db="EMBL/GenBank/DDBJ databases">
        <authorList>
            <person name="Xamxidin M."/>
        </authorList>
    </citation>
    <scope>NUCLEOTIDE SEQUENCE</scope>
    <source>
        <strain evidence="4">YS8-69</strain>
    </source>
</reference>
<dbReference type="EMBL" id="JANKHG010000018">
    <property type="protein sequence ID" value="MCR2747305.1"/>
    <property type="molecule type" value="Genomic_DNA"/>
</dbReference>
<keyword evidence="5" id="KW-1185">Reference proteome</keyword>
<gene>
    <name evidence="4" type="ORF">NSP04_11650</name>
</gene>
<evidence type="ECO:0000256" key="1">
    <source>
        <dbReference type="ARBA" id="ARBA00022729"/>
    </source>
</evidence>
<dbReference type="PANTHER" id="PTHR43037">
    <property type="entry name" value="UNNAMED PRODUCT-RELATED"/>
    <property type="match status" value="1"/>
</dbReference>
<dbReference type="InterPro" id="IPR010126">
    <property type="entry name" value="Esterase_phb"/>
</dbReference>
<dbReference type="PANTHER" id="PTHR43037:SF1">
    <property type="entry name" value="BLL1128 PROTEIN"/>
    <property type="match status" value="1"/>
</dbReference>
<evidence type="ECO:0000313" key="4">
    <source>
        <dbReference type="EMBL" id="MCR2747305.1"/>
    </source>
</evidence>
<feature type="region of interest" description="Disordered" evidence="3">
    <location>
        <begin position="266"/>
        <end position="287"/>
    </location>
</feature>
<dbReference type="Gene3D" id="3.40.50.1820">
    <property type="entry name" value="alpha/beta hydrolase"/>
    <property type="match status" value="1"/>
</dbReference>
<dbReference type="RefSeq" id="WP_257512526.1">
    <property type="nucleotide sequence ID" value="NZ_JANKHG010000018.1"/>
</dbReference>
<keyword evidence="1" id="KW-0732">Signal</keyword>
<dbReference type="InterPro" id="IPR050955">
    <property type="entry name" value="Plant_Biomass_Hydrol_Est"/>
</dbReference>
<evidence type="ECO:0000256" key="2">
    <source>
        <dbReference type="ARBA" id="ARBA00022801"/>
    </source>
</evidence>
<name>A0ABT1XJ48_9BURK</name>
<dbReference type="NCBIfam" id="TIGR01840">
    <property type="entry name" value="esterase_phb"/>
    <property type="match status" value="1"/>
</dbReference>
<protein>
    <submittedName>
        <fullName evidence="4">PHB depolymerase family esterase</fullName>
    </submittedName>
</protein>
<accession>A0ABT1XJ48</accession>
<feature type="compositionally biased region" description="Polar residues" evidence="3">
    <location>
        <begin position="272"/>
        <end position="282"/>
    </location>
</feature>
<sequence>MKNVMDTIQQSLSTAGLNHAGLNQHVPAASERGVIIEGVAREIVTPDERGEFLSRSFTNHAGTRAYKLYIPASYAGQLGEPVPVVVMLHGCTQSPDDFAAGTRMNALAEQHGFLVVYPAQAANANGSKCWNWFRSEDQDRDRGEPALIAGITKEVVANYHVDERRVFVAGLSAGAAMAVILGVTYPDIYAAVGAHSGLPYGAAHDMPSAFGAMKRSTGLPGMPNRTGSSAHQAAGRCGVPTIVFHGDRDHTVDAQNGTEIVEQAIRSHSGESRLQSSVSQGSTAGGRQYSQTVYADATDQPVVEEWVVHGAGHAWSGGSSQGSYTDMGGPDASAEMVRFFYSQLRAGNA</sequence>
<evidence type="ECO:0000313" key="5">
    <source>
        <dbReference type="Proteomes" id="UP001165267"/>
    </source>
</evidence>